<organism evidence="1 2">
    <name type="scientific">Araneus ventricosus</name>
    <name type="common">Orbweaver spider</name>
    <name type="synonym">Epeira ventricosa</name>
    <dbReference type="NCBI Taxonomy" id="182803"/>
    <lineage>
        <taxon>Eukaryota</taxon>
        <taxon>Metazoa</taxon>
        <taxon>Ecdysozoa</taxon>
        <taxon>Arthropoda</taxon>
        <taxon>Chelicerata</taxon>
        <taxon>Arachnida</taxon>
        <taxon>Araneae</taxon>
        <taxon>Araneomorphae</taxon>
        <taxon>Entelegynae</taxon>
        <taxon>Araneoidea</taxon>
        <taxon>Araneidae</taxon>
        <taxon>Araneus</taxon>
    </lineage>
</organism>
<dbReference type="EMBL" id="BGPR01011903">
    <property type="protein sequence ID" value="GBN53534.1"/>
    <property type="molecule type" value="Genomic_DNA"/>
</dbReference>
<accession>A0A4Y2PQE9</accession>
<reference evidence="1 2" key="1">
    <citation type="journal article" date="2019" name="Sci. Rep.">
        <title>Orb-weaving spider Araneus ventricosus genome elucidates the spidroin gene catalogue.</title>
        <authorList>
            <person name="Kono N."/>
            <person name="Nakamura H."/>
            <person name="Ohtoshi R."/>
            <person name="Moran D.A.P."/>
            <person name="Shinohara A."/>
            <person name="Yoshida Y."/>
            <person name="Fujiwara M."/>
            <person name="Mori M."/>
            <person name="Tomita M."/>
            <person name="Arakawa K."/>
        </authorList>
    </citation>
    <scope>NUCLEOTIDE SEQUENCE [LARGE SCALE GENOMIC DNA]</scope>
</reference>
<name>A0A4Y2PQE9_ARAVE</name>
<protein>
    <submittedName>
        <fullName evidence="1">Uncharacterized protein</fullName>
    </submittedName>
</protein>
<sequence length="94" mass="10512">MTGSSRDETGEESKLERSFPLLRLYLQDTGFHLTTKEKGGVIPAQGQPFLFIRGGSRGIFSLNDDEGWSERLALLWERTLGSLRISVLGINYPP</sequence>
<gene>
    <name evidence="1" type="ORF">AVEN_205108_1</name>
</gene>
<evidence type="ECO:0000313" key="1">
    <source>
        <dbReference type="EMBL" id="GBN53534.1"/>
    </source>
</evidence>
<dbReference type="AlphaFoldDB" id="A0A4Y2PQE9"/>
<evidence type="ECO:0000313" key="2">
    <source>
        <dbReference type="Proteomes" id="UP000499080"/>
    </source>
</evidence>
<proteinExistence type="predicted"/>
<keyword evidence="2" id="KW-1185">Reference proteome</keyword>
<dbReference type="Proteomes" id="UP000499080">
    <property type="component" value="Unassembled WGS sequence"/>
</dbReference>
<comment type="caution">
    <text evidence="1">The sequence shown here is derived from an EMBL/GenBank/DDBJ whole genome shotgun (WGS) entry which is preliminary data.</text>
</comment>